<gene>
    <name evidence="2" type="ORF">D3W54_14780</name>
</gene>
<keyword evidence="3" id="KW-1185">Reference proteome</keyword>
<feature type="chain" id="PRO_5045238195" evidence="1">
    <location>
        <begin position="20"/>
        <end position="105"/>
    </location>
</feature>
<feature type="signal peptide" evidence="1">
    <location>
        <begin position="1"/>
        <end position="19"/>
    </location>
</feature>
<proteinExistence type="predicted"/>
<name>A0ABQ6VWC3_9PROT</name>
<dbReference type="EMBL" id="QYAZ01000002">
    <property type="protein sequence ID" value="KAB8122453.1"/>
    <property type="molecule type" value="Genomic_DNA"/>
</dbReference>
<comment type="caution">
    <text evidence="2">The sequence shown here is derived from an EMBL/GenBank/DDBJ whole genome shotgun (WGS) entry which is preliminary data.</text>
</comment>
<dbReference type="Proteomes" id="UP000427842">
    <property type="component" value="Unassembled WGS sequence"/>
</dbReference>
<protein>
    <submittedName>
        <fullName evidence="2">Uncharacterized protein</fullName>
    </submittedName>
</protein>
<evidence type="ECO:0000313" key="3">
    <source>
        <dbReference type="Proteomes" id="UP000427842"/>
    </source>
</evidence>
<accession>A0ABQ6VWC3</accession>
<reference evidence="2 3" key="1">
    <citation type="submission" date="2018-09" db="EMBL/GenBank/DDBJ databases">
        <title>Genome sequence and characterization of the bcs clusters for the production of nanocellulose from the low pH resistant strain Komagataeibacter medellinensis ID13488.</title>
        <authorList>
            <person name="Hernandez-Arriaga A.M."/>
            <person name="Del Cerro C."/>
            <person name="Urbina L."/>
            <person name="Eceiza A."/>
            <person name="Retegi A."/>
            <person name="Prieto M.A."/>
        </authorList>
    </citation>
    <scope>NUCLEOTIDE SEQUENCE [LARGE SCALE GENOMIC DNA]</scope>
    <source>
        <strain evidence="2 3">ID13488</strain>
    </source>
</reference>
<organism evidence="2 3">
    <name type="scientific">Komagataeibacter medellinensis</name>
    <dbReference type="NCBI Taxonomy" id="1177712"/>
    <lineage>
        <taxon>Bacteria</taxon>
        <taxon>Pseudomonadati</taxon>
        <taxon>Pseudomonadota</taxon>
        <taxon>Alphaproteobacteria</taxon>
        <taxon>Acetobacterales</taxon>
        <taxon>Acetobacteraceae</taxon>
        <taxon>Komagataeibacter</taxon>
    </lineage>
</organism>
<evidence type="ECO:0000256" key="1">
    <source>
        <dbReference type="SAM" id="SignalP"/>
    </source>
</evidence>
<keyword evidence="1" id="KW-0732">Signal</keyword>
<evidence type="ECO:0000313" key="2">
    <source>
        <dbReference type="EMBL" id="KAB8122453.1"/>
    </source>
</evidence>
<sequence>MAVTTAILQPGLTLTTASAAIVTASSGSTTVLQSVFSNPTAADISLTVQIQRNGKDALTIIPARTVAAGQTCVPPELASFPLAQGDQILASGAGLEAWVNGFTVT</sequence>